<dbReference type="RefSeq" id="WP_066615909.1">
    <property type="nucleotide sequence ID" value="NZ_JBHSYQ010000003.1"/>
</dbReference>
<dbReference type="Gene3D" id="3.30.240.20">
    <property type="entry name" value="bsu07140 like domains"/>
    <property type="match status" value="1"/>
</dbReference>
<evidence type="ECO:0000259" key="8">
    <source>
        <dbReference type="Pfam" id="PF04239"/>
    </source>
</evidence>
<keyword evidence="3" id="KW-1003">Cell membrane</keyword>
<evidence type="ECO:0000259" key="9">
    <source>
        <dbReference type="Pfam" id="PF20730"/>
    </source>
</evidence>
<dbReference type="InterPro" id="IPR007353">
    <property type="entry name" value="DUF421"/>
</dbReference>
<comment type="similarity">
    <text evidence="2">Belongs to the UPF0702 family.</text>
</comment>
<keyword evidence="6 7" id="KW-0472">Membrane</keyword>
<evidence type="ECO:0000256" key="6">
    <source>
        <dbReference type="ARBA" id="ARBA00023136"/>
    </source>
</evidence>
<keyword evidence="4 7" id="KW-0812">Transmembrane</keyword>
<sequence length="173" mass="19605">MDKVIFFWNGWEPLLRILVVGSITYFGIVLLLRISGKRTLASMNAFDFIVTVAMGSAFGRILTAKQVSIAEALTTFALLVSLQFIISFLQKRSKLFSRFITSEPTLLYYHNQFLEKNMRKERIRKESLLASVRKNKLNSLEEVDAIVLETDGTVSVIKKGENKDSSSFEQLAS</sequence>
<evidence type="ECO:0000256" key="3">
    <source>
        <dbReference type="ARBA" id="ARBA00022475"/>
    </source>
</evidence>
<comment type="caution">
    <text evidence="10">The sequence shown here is derived from an EMBL/GenBank/DDBJ whole genome shotgun (WGS) entry which is preliminary data.</text>
</comment>
<proteinExistence type="inferred from homology"/>
<feature type="transmembrane region" description="Helical" evidence="7">
    <location>
        <begin position="44"/>
        <end position="63"/>
    </location>
</feature>
<dbReference type="Pfam" id="PF04239">
    <property type="entry name" value="DUF421"/>
    <property type="match status" value="1"/>
</dbReference>
<feature type="transmembrane region" description="Helical" evidence="7">
    <location>
        <begin position="69"/>
        <end position="89"/>
    </location>
</feature>
<keyword evidence="5 7" id="KW-1133">Transmembrane helix</keyword>
<evidence type="ECO:0000256" key="5">
    <source>
        <dbReference type="ARBA" id="ARBA00022989"/>
    </source>
</evidence>
<dbReference type="Proteomes" id="UP001596405">
    <property type="component" value="Unassembled WGS sequence"/>
</dbReference>
<evidence type="ECO:0000256" key="7">
    <source>
        <dbReference type="SAM" id="Phobius"/>
    </source>
</evidence>
<feature type="transmembrane region" description="Helical" evidence="7">
    <location>
        <begin position="14"/>
        <end position="32"/>
    </location>
</feature>
<evidence type="ECO:0000256" key="1">
    <source>
        <dbReference type="ARBA" id="ARBA00004651"/>
    </source>
</evidence>
<keyword evidence="11" id="KW-1185">Reference proteome</keyword>
<evidence type="ECO:0000256" key="4">
    <source>
        <dbReference type="ARBA" id="ARBA00022692"/>
    </source>
</evidence>
<gene>
    <name evidence="10" type="ORF">ACFQHR_07190</name>
</gene>
<accession>A0ABW2DM46</accession>
<feature type="domain" description="YetF C-terminal" evidence="8">
    <location>
        <begin position="92"/>
        <end position="165"/>
    </location>
</feature>
<dbReference type="InterPro" id="IPR048454">
    <property type="entry name" value="YetF_N"/>
</dbReference>
<protein>
    <submittedName>
        <fullName evidence="10">DUF421 domain-containing protein</fullName>
    </submittedName>
</protein>
<dbReference type="PANTHER" id="PTHR34582:SF6">
    <property type="entry name" value="UPF0702 TRANSMEMBRANE PROTEIN YCAP"/>
    <property type="match status" value="1"/>
</dbReference>
<organism evidence="10 11">
    <name type="scientific">Rufibacter roseus</name>
    <dbReference type="NCBI Taxonomy" id="1567108"/>
    <lineage>
        <taxon>Bacteria</taxon>
        <taxon>Pseudomonadati</taxon>
        <taxon>Bacteroidota</taxon>
        <taxon>Cytophagia</taxon>
        <taxon>Cytophagales</taxon>
        <taxon>Hymenobacteraceae</taxon>
        <taxon>Rufibacter</taxon>
    </lineage>
</organism>
<evidence type="ECO:0000313" key="11">
    <source>
        <dbReference type="Proteomes" id="UP001596405"/>
    </source>
</evidence>
<dbReference type="Pfam" id="PF20730">
    <property type="entry name" value="YetF_N"/>
    <property type="match status" value="1"/>
</dbReference>
<dbReference type="EMBL" id="JBHSYQ010000003">
    <property type="protein sequence ID" value="MFC6997404.1"/>
    <property type="molecule type" value="Genomic_DNA"/>
</dbReference>
<feature type="domain" description="YetF-like N-terminal transmembrane" evidence="9">
    <location>
        <begin position="25"/>
        <end position="89"/>
    </location>
</feature>
<reference evidence="11" key="1">
    <citation type="journal article" date="2019" name="Int. J. Syst. Evol. Microbiol.">
        <title>The Global Catalogue of Microorganisms (GCM) 10K type strain sequencing project: providing services to taxonomists for standard genome sequencing and annotation.</title>
        <authorList>
            <consortium name="The Broad Institute Genomics Platform"/>
            <consortium name="The Broad Institute Genome Sequencing Center for Infectious Disease"/>
            <person name="Wu L."/>
            <person name="Ma J."/>
        </authorList>
    </citation>
    <scope>NUCLEOTIDE SEQUENCE [LARGE SCALE GENOMIC DNA]</scope>
    <source>
        <strain evidence="11">CGMCC 4.7393</strain>
    </source>
</reference>
<dbReference type="InterPro" id="IPR023090">
    <property type="entry name" value="UPF0702_alpha/beta_dom_sf"/>
</dbReference>
<evidence type="ECO:0000256" key="2">
    <source>
        <dbReference type="ARBA" id="ARBA00006448"/>
    </source>
</evidence>
<dbReference type="PANTHER" id="PTHR34582">
    <property type="entry name" value="UPF0702 TRANSMEMBRANE PROTEIN YCAP"/>
    <property type="match status" value="1"/>
</dbReference>
<evidence type="ECO:0000313" key="10">
    <source>
        <dbReference type="EMBL" id="MFC6997404.1"/>
    </source>
</evidence>
<name>A0ABW2DM46_9BACT</name>
<comment type="subcellular location">
    <subcellularLocation>
        <location evidence="1">Cell membrane</location>
        <topology evidence="1">Multi-pass membrane protein</topology>
    </subcellularLocation>
</comment>